<dbReference type="RefSeq" id="WP_390315664.1">
    <property type="nucleotide sequence ID" value="NZ_JBHSPB010000005.1"/>
</dbReference>
<dbReference type="Pfam" id="PF00383">
    <property type="entry name" value="dCMP_cyt_deam_1"/>
    <property type="match status" value="1"/>
</dbReference>
<dbReference type="InterPro" id="IPR016193">
    <property type="entry name" value="Cytidine_deaminase-like"/>
</dbReference>
<dbReference type="EMBL" id="JBHSPB010000005">
    <property type="protein sequence ID" value="MFC5720516.1"/>
    <property type="molecule type" value="Genomic_DNA"/>
</dbReference>
<dbReference type="PROSITE" id="PS51318">
    <property type="entry name" value="TAT"/>
    <property type="match status" value="1"/>
</dbReference>
<gene>
    <name evidence="5" type="ORF">ACFP1Z_10120</name>
</gene>
<evidence type="ECO:0000256" key="3">
    <source>
        <dbReference type="SAM" id="SignalP"/>
    </source>
</evidence>
<feature type="domain" description="CMP/dCMP-type deaminase" evidence="4">
    <location>
        <begin position="40"/>
        <end position="151"/>
    </location>
</feature>
<keyword evidence="2" id="KW-0862">Zinc</keyword>
<keyword evidence="1" id="KW-0479">Metal-binding</keyword>
<name>A0ABW0YVA3_9ACTN</name>
<evidence type="ECO:0000256" key="1">
    <source>
        <dbReference type="ARBA" id="ARBA00022723"/>
    </source>
</evidence>
<proteinExistence type="predicted"/>
<dbReference type="Proteomes" id="UP001596083">
    <property type="component" value="Unassembled WGS sequence"/>
</dbReference>
<dbReference type="InterPro" id="IPR006311">
    <property type="entry name" value="TAT_signal"/>
</dbReference>
<dbReference type="PROSITE" id="PS51747">
    <property type="entry name" value="CYT_DCMP_DEAMINASES_2"/>
    <property type="match status" value="1"/>
</dbReference>
<evidence type="ECO:0000313" key="6">
    <source>
        <dbReference type="Proteomes" id="UP001596083"/>
    </source>
</evidence>
<dbReference type="PROSITE" id="PS00903">
    <property type="entry name" value="CYT_DCMP_DEAMINASES_1"/>
    <property type="match status" value="1"/>
</dbReference>
<evidence type="ECO:0000256" key="2">
    <source>
        <dbReference type="ARBA" id="ARBA00022833"/>
    </source>
</evidence>
<dbReference type="Gene3D" id="3.40.140.10">
    <property type="entry name" value="Cytidine Deaminase, domain 2"/>
    <property type="match status" value="1"/>
</dbReference>
<dbReference type="SUPFAM" id="SSF53927">
    <property type="entry name" value="Cytidine deaminase-like"/>
    <property type="match status" value="1"/>
</dbReference>
<reference evidence="6" key="1">
    <citation type="journal article" date="2019" name="Int. J. Syst. Evol. Microbiol.">
        <title>The Global Catalogue of Microorganisms (GCM) 10K type strain sequencing project: providing services to taxonomists for standard genome sequencing and annotation.</title>
        <authorList>
            <consortium name="The Broad Institute Genomics Platform"/>
            <consortium name="The Broad Institute Genome Sequencing Center for Infectious Disease"/>
            <person name="Wu L."/>
            <person name="Ma J."/>
        </authorList>
    </citation>
    <scope>NUCLEOTIDE SEQUENCE [LARGE SCALE GENOMIC DNA]</scope>
    <source>
        <strain evidence="6">CGMCC 4.7304</strain>
    </source>
</reference>
<keyword evidence="6" id="KW-1185">Reference proteome</keyword>
<organism evidence="5 6">
    <name type="scientific">Streptomyces gamaensis</name>
    <dbReference type="NCBI Taxonomy" id="1763542"/>
    <lineage>
        <taxon>Bacteria</taxon>
        <taxon>Bacillati</taxon>
        <taxon>Actinomycetota</taxon>
        <taxon>Actinomycetes</taxon>
        <taxon>Kitasatosporales</taxon>
        <taxon>Streptomycetaceae</taxon>
        <taxon>Streptomyces</taxon>
    </lineage>
</organism>
<comment type="caution">
    <text evidence="5">The sequence shown here is derived from an EMBL/GenBank/DDBJ whole genome shotgun (WGS) entry which is preliminary data.</text>
</comment>
<evidence type="ECO:0000259" key="4">
    <source>
        <dbReference type="PROSITE" id="PS51747"/>
    </source>
</evidence>
<feature type="chain" id="PRO_5047146884" evidence="3">
    <location>
        <begin position="25"/>
        <end position="192"/>
    </location>
</feature>
<dbReference type="PANTHER" id="PTHR11079">
    <property type="entry name" value="CYTOSINE DEAMINASE FAMILY MEMBER"/>
    <property type="match status" value="1"/>
</dbReference>
<dbReference type="PANTHER" id="PTHR11079:SF202">
    <property type="entry name" value="TRNA-SPECIFIC ADENOSINE DEAMINASE"/>
    <property type="match status" value="1"/>
</dbReference>
<dbReference type="InterPro" id="IPR016192">
    <property type="entry name" value="APOBEC/CMP_deaminase_Zn-bd"/>
</dbReference>
<feature type="signal peptide" evidence="3">
    <location>
        <begin position="1"/>
        <end position="24"/>
    </location>
</feature>
<protein>
    <submittedName>
        <fullName evidence="5">Nucleoside deaminase</fullName>
    </submittedName>
</protein>
<sequence length="192" mass="20343">MTSRRRFLRTAAVTAAAAPLPVLAAPAVGAERWSGHWPDRLKEAVVRAVPVAVEWARPARWPFGAVLVDADGGEVVAGARNTSERSGDSTEHAELNLLRQAAAAGYDLSAHVVVSTAEPCPMCAGALVWSGVRGVAYGTSVRGLIGFGVPQIDVSCDLVVRRSLLPHPPALGRGIRTDLTDPLYQNLARHTR</sequence>
<dbReference type="CDD" id="cd01285">
    <property type="entry name" value="nucleoside_deaminase"/>
    <property type="match status" value="1"/>
</dbReference>
<evidence type="ECO:0000313" key="5">
    <source>
        <dbReference type="EMBL" id="MFC5720516.1"/>
    </source>
</evidence>
<dbReference type="InterPro" id="IPR002125">
    <property type="entry name" value="CMP_dCMP_dom"/>
</dbReference>
<keyword evidence="3" id="KW-0732">Signal</keyword>
<accession>A0ABW0YVA3</accession>